<dbReference type="InterPro" id="IPR009003">
    <property type="entry name" value="Peptidase_S1_PA"/>
</dbReference>
<evidence type="ECO:0000313" key="9">
    <source>
        <dbReference type="EMBL" id="KAJ1142510.1"/>
    </source>
</evidence>
<name>A0AAV7QTM8_PLEWA</name>
<keyword evidence="4 7" id="KW-0378">Hydrolase</keyword>
<dbReference type="EMBL" id="JANPWB010000010">
    <property type="protein sequence ID" value="KAJ1142510.1"/>
    <property type="molecule type" value="Genomic_DNA"/>
</dbReference>
<keyword evidence="5 7" id="KW-0720">Serine protease</keyword>
<dbReference type="InterPro" id="IPR001254">
    <property type="entry name" value="Trypsin_dom"/>
</dbReference>
<evidence type="ECO:0000256" key="3">
    <source>
        <dbReference type="ARBA" id="ARBA00022670"/>
    </source>
</evidence>
<dbReference type="Pfam" id="PF00089">
    <property type="entry name" value="Trypsin"/>
    <property type="match status" value="1"/>
</dbReference>
<dbReference type="SMART" id="SM00020">
    <property type="entry name" value="Tryp_SPc"/>
    <property type="match status" value="1"/>
</dbReference>
<sequence length="236" mass="25754">MEDKQGDYVEDRIIGGYKVAKNSVKYMASIQGPSGHFCGGTLVNPQWVLTAAHCFYPISTLTIILGLYNLSLQEPTSQKFSVISVALHPQFNSKTLNYDAMLLKLHVKVIQTVAVKPVIMPKQGSTFRAPLCTAYGWGVTRTNGFALSDTLQGVDIPVVNHTECNHRYRGAITENMVCAGVENKDTCKGDSGGPFVCNGVLQGITSWGYSCASQYPGVYTRVANIRAWILNILAIK</sequence>
<dbReference type="InterPro" id="IPR018114">
    <property type="entry name" value="TRYPSIN_HIS"/>
</dbReference>
<keyword evidence="3 7" id="KW-0645">Protease</keyword>
<gene>
    <name evidence="9" type="ORF">NDU88_008824</name>
</gene>
<proteinExistence type="predicted"/>
<dbReference type="SUPFAM" id="SSF50494">
    <property type="entry name" value="Trypsin-like serine proteases"/>
    <property type="match status" value="1"/>
</dbReference>
<protein>
    <recommendedName>
        <fullName evidence="8">Peptidase S1 domain-containing protein</fullName>
    </recommendedName>
</protein>
<comment type="subcellular location">
    <subcellularLocation>
        <location evidence="1">Secreted</location>
    </subcellularLocation>
</comment>
<keyword evidence="2" id="KW-0964">Secreted</keyword>
<reference evidence="9" key="1">
    <citation type="journal article" date="2022" name="bioRxiv">
        <title>Sequencing and chromosome-scale assembly of the giantPleurodeles waltlgenome.</title>
        <authorList>
            <person name="Brown T."/>
            <person name="Elewa A."/>
            <person name="Iarovenko S."/>
            <person name="Subramanian E."/>
            <person name="Araus A.J."/>
            <person name="Petzold A."/>
            <person name="Susuki M."/>
            <person name="Suzuki K.-i.T."/>
            <person name="Hayashi T."/>
            <person name="Toyoda A."/>
            <person name="Oliveira C."/>
            <person name="Osipova E."/>
            <person name="Leigh N.D."/>
            <person name="Simon A."/>
            <person name="Yun M.H."/>
        </authorList>
    </citation>
    <scope>NUCLEOTIDE SEQUENCE</scope>
    <source>
        <strain evidence="9">20211129_DDA</strain>
        <tissue evidence="9">Liver</tissue>
    </source>
</reference>
<evidence type="ECO:0000256" key="1">
    <source>
        <dbReference type="ARBA" id="ARBA00004613"/>
    </source>
</evidence>
<dbReference type="InterPro" id="IPR043504">
    <property type="entry name" value="Peptidase_S1_PA_chymotrypsin"/>
</dbReference>
<dbReference type="InterPro" id="IPR001314">
    <property type="entry name" value="Peptidase_S1A"/>
</dbReference>
<dbReference type="PANTHER" id="PTHR24264">
    <property type="entry name" value="TRYPSIN-RELATED"/>
    <property type="match status" value="1"/>
</dbReference>
<dbReference type="InterPro" id="IPR050127">
    <property type="entry name" value="Serine_Proteases_S1"/>
</dbReference>
<dbReference type="InterPro" id="IPR033116">
    <property type="entry name" value="TRYPSIN_SER"/>
</dbReference>
<dbReference type="GO" id="GO:0006508">
    <property type="term" value="P:proteolysis"/>
    <property type="evidence" value="ECO:0007669"/>
    <property type="project" value="UniProtKB-KW"/>
</dbReference>
<feature type="domain" description="Peptidase S1" evidence="8">
    <location>
        <begin position="13"/>
        <end position="234"/>
    </location>
</feature>
<dbReference type="GO" id="GO:0005615">
    <property type="term" value="C:extracellular space"/>
    <property type="evidence" value="ECO:0007669"/>
    <property type="project" value="TreeGrafter"/>
</dbReference>
<evidence type="ECO:0000256" key="4">
    <source>
        <dbReference type="ARBA" id="ARBA00022801"/>
    </source>
</evidence>
<evidence type="ECO:0000313" key="10">
    <source>
        <dbReference type="Proteomes" id="UP001066276"/>
    </source>
</evidence>
<evidence type="ECO:0000259" key="8">
    <source>
        <dbReference type="PROSITE" id="PS50240"/>
    </source>
</evidence>
<dbReference type="Proteomes" id="UP001066276">
    <property type="component" value="Chromosome 6"/>
</dbReference>
<evidence type="ECO:0000256" key="5">
    <source>
        <dbReference type="ARBA" id="ARBA00022825"/>
    </source>
</evidence>
<dbReference type="PRINTS" id="PR00722">
    <property type="entry name" value="CHYMOTRYPSIN"/>
</dbReference>
<evidence type="ECO:0000256" key="7">
    <source>
        <dbReference type="RuleBase" id="RU363034"/>
    </source>
</evidence>
<dbReference type="GO" id="GO:0004252">
    <property type="term" value="F:serine-type endopeptidase activity"/>
    <property type="evidence" value="ECO:0007669"/>
    <property type="project" value="InterPro"/>
</dbReference>
<dbReference type="FunFam" id="2.40.10.10:FF:000034">
    <property type="entry name" value="Eupolytin"/>
    <property type="match status" value="1"/>
</dbReference>
<dbReference type="PROSITE" id="PS00134">
    <property type="entry name" value="TRYPSIN_HIS"/>
    <property type="match status" value="1"/>
</dbReference>
<dbReference type="PROSITE" id="PS50240">
    <property type="entry name" value="TRYPSIN_DOM"/>
    <property type="match status" value="1"/>
</dbReference>
<dbReference type="PROSITE" id="PS00135">
    <property type="entry name" value="TRYPSIN_SER"/>
    <property type="match status" value="1"/>
</dbReference>
<dbReference type="AlphaFoldDB" id="A0AAV7QTM8"/>
<dbReference type="CDD" id="cd00190">
    <property type="entry name" value="Tryp_SPc"/>
    <property type="match status" value="1"/>
</dbReference>
<organism evidence="9 10">
    <name type="scientific">Pleurodeles waltl</name>
    <name type="common">Iberian ribbed newt</name>
    <dbReference type="NCBI Taxonomy" id="8319"/>
    <lineage>
        <taxon>Eukaryota</taxon>
        <taxon>Metazoa</taxon>
        <taxon>Chordata</taxon>
        <taxon>Craniata</taxon>
        <taxon>Vertebrata</taxon>
        <taxon>Euteleostomi</taxon>
        <taxon>Amphibia</taxon>
        <taxon>Batrachia</taxon>
        <taxon>Caudata</taxon>
        <taxon>Salamandroidea</taxon>
        <taxon>Salamandridae</taxon>
        <taxon>Pleurodelinae</taxon>
        <taxon>Pleurodeles</taxon>
    </lineage>
</organism>
<dbReference type="Gene3D" id="2.40.10.10">
    <property type="entry name" value="Trypsin-like serine proteases"/>
    <property type="match status" value="1"/>
</dbReference>
<keyword evidence="10" id="KW-1185">Reference proteome</keyword>
<evidence type="ECO:0000256" key="2">
    <source>
        <dbReference type="ARBA" id="ARBA00022525"/>
    </source>
</evidence>
<keyword evidence="6" id="KW-1015">Disulfide bond</keyword>
<accession>A0AAV7QTM8</accession>
<dbReference type="PANTHER" id="PTHR24264:SF65">
    <property type="entry name" value="SRCR DOMAIN-CONTAINING PROTEIN"/>
    <property type="match status" value="1"/>
</dbReference>
<comment type="caution">
    <text evidence="9">The sequence shown here is derived from an EMBL/GenBank/DDBJ whole genome shotgun (WGS) entry which is preliminary data.</text>
</comment>
<evidence type="ECO:0000256" key="6">
    <source>
        <dbReference type="ARBA" id="ARBA00023157"/>
    </source>
</evidence>